<dbReference type="InterPro" id="IPR002102">
    <property type="entry name" value="Cohesin_dom"/>
</dbReference>
<keyword evidence="9" id="KW-1185">Reference proteome</keyword>
<feature type="domain" description="Dockerin" evidence="7">
    <location>
        <begin position="1416"/>
        <end position="1480"/>
    </location>
</feature>
<evidence type="ECO:0008006" key="10">
    <source>
        <dbReference type="Google" id="ProtNLM"/>
    </source>
</evidence>
<dbReference type="Pfam" id="PF00703">
    <property type="entry name" value="Glyco_hydro_2"/>
    <property type="match status" value="1"/>
</dbReference>
<dbReference type="PROSITE" id="PS00018">
    <property type="entry name" value="EF_HAND_1"/>
    <property type="match status" value="2"/>
</dbReference>
<dbReference type="SUPFAM" id="SSF63446">
    <property type="entry name" value="Type I dockerin domain"/>
    <property type="match status" value="1"/>
</dbReference>
<dbReference type="InterPro" id="IPR006102">
    <property type="entry name" value="Ig-like_GH2"/>
</dbReference>
<dbReference type="SUPFAM" id="SSF51445">
    <property type="entry name" value="(Trans)glycosidases"/>
    <property type="match status" value="1"/>
</dbReference>
<dbReference type="Pfam" id="PF00404">
    <property type="entry name" value="Dockerin_1"/>
    <property type="match status" value="1"/>
</dbReference>
<feature type="chain" id="PRO_5045185677" description="Beta-galactosidase" evidence="5">
    <location>
        <begin position="26"/>
        <end position="1480"/>
    </location>
</feature>
<dbReference type="InterPro" id="IPR018247">
    <property type="entry name" value="EF_Hand_1_Ca_BS"/>
</dbReference>
<dbReference type="Pfam" id="PF07554">
    <property type="entry name" value="FIVAR"/>
    <property type="match status" value="2"/>
</dbReference>
<feature type="region of interest" description="Disordered" evidence="4">
    <location>
        <begin position="954"/>
        <end position="985"/>
    </location>
</feature>
<keyword evidence="2" id="KW-0378">Hydrolase</keyword>
<dbReference type="Pfam" id="PF00754">
    <property type="entry name" value="F5_F8_type_C"/>
    <property type="match status" value="1"/>
</dbReference>
<feature type="compositionally biased region" description="Polar residues" evidence="4">
    <location>
        <begin position="972"/>
        <end position="985"/>
    </location>
</feature>
<comment type="caution">
    <text evidence="8">The sequence shown here is derived from an EMBL/GenBank/DDBJ whole genome shotgun (WGS) entry which is preliminary data.</text>
</comment>
<dbReference type="SUPFAM" id="SSF49303">
    <property type="entry name" value="beta-Galactosidase/glucuronidase domain"/>
    <property type="match status" value="3"/>
</dbReference>
<dbReference type="InterPro" id="IPR036439">
    <property type="entry name" value="Dockerin_dom_sf"/>
</dbReference>
<dbReference type="Pfam" id="PF00963">
    <property type="entry name" value="Cohesin"/>
    <property type="match status" value="1"/>
</dbReference>
<name>A0ABX1ZF24_9BACL</name>
<sequence length="1480" mass="161369">MHVSRSFTKNLCLMMALLMSITSLAFTNSTPANAESTNSNDTNTVGKAISLNNVYALSSNWKIQSSAIATQDGAAVSASSYNTTGWFKTTVPNTVLGALIQAGNVPDPYIGDGIAKIDESRFTVPWWYRTEFTLPASEQGKRILVNFQGIAYTGDIWVNGHQIAKTSDIVGSFRTYELDITDYIISDGVTKNTIAVSVSRSDYGKDFSLYWVDWVPRPPDNNMGIWRDVFITTSDVVKTRNPFVTSKVENDLSAAHLNAYVEVSNNSGASVSGIMEATIKDPSNTVLAVVSQPLTVNAGAKDQEVAFTSNKFNELNISKPQLWWPKDMGGQPMYTIEFKFTANNKVSDSITQRFGIREINTEMNVSPSVRTNPPLKDMVQFYVNHKPVLIKAGGYSPTDLFLRRNSDTNRAVVQYLQDMGMNAIRDEGMFFDDSLLDLLDANGIMYMTGWVCCSKWQQPAQYTDADIAVASASLNSQLRIARVHPSMIAWMNGSDDPASLSSTGRGKEVEQKYLDIEHQMHWDEYGAIISSGSAKVATLTGTVGGMHMDATYDYAPPAMYFEDMNDGGAFGFTSEAGPGPSIPVIETMKKILPANALWPYNVGGDNFQQWNYHNARSNFRDLSNFNRAMDNHYGQSNSLEEYNIKAQVQQYDAQRAQYEAVNANKYTKASGWVQWMLNNAWPSFYWNLFDYYMNPNGSYFGAKIANEPLHIMYDYASKQVKIINSTQNNYNSLNAKIQIYNTDSSKVYEKEFNNLAVTPDGASAAVGGVPKQIGYQTINFQGKINNAYGITVVDGIDEGSIAVTPTYFLRLELRDANNKLVSVNSYAQTTKKDLVRYANHGWNYTPQNQYADFTQLQKLKPVDLQIVGTPKAVTQGQEQTLTYTVKNNGNSIAYAVFAKIRKGVYGDLIAPVRMEDNYFLLLPGEERTLTAKYNLSDLGNANPYVEVNSYNNLTTKQNPTPTSANLARGKSATASTTQGSNNASNALDNTVYTKWQSSTNTGTGADPQWYKVDFGTPTKFSRAIVRWDYANYAQNMTIEVSDDNTNWQTVYTGKNSNGSAMSDLQFAPVTKRYIRLTMSGKRPAGPQIGSGGTGQGVTGLGATAASTSFNIAEFEVYDQSSDRLTPFLGGTGTVNAGDEFSLIYGLSNVKNGIFAQDVTISYNPAQVEFVKAESLLKDKFTIVDFKNNTELGKVRIIGASLGSDNMVINGGEVIKLNWKAKQNASGPVTLELSKVVLGDNVGDETTPALESEASHVVIVNPADRTVLSFKISEAKTTYNQAVEGGDYGQYPAGTKAVLLAAITSAEAVLNNGAATQNQIAQAVTDLNAALAAFKAQIIILEKEALSAIINTAQSSHDSAVEGTKAGQYPAGSKATLLAAIASARTVYNNAGATQAQVDQATNDLRVALAAFNALVIKPTPGDMNGDGKVSIGDLAVIASNYGRSSTDPDWDLYKFADLNGDGKIDIVDLAIIASKILEIE</sequence>
<dbReference type="InterPro" id="IPR054593">
    <property type="entry name" value="Beta-mannosidase-like_N2"/>
</dbReference>
<dbReference type="Pfam" id="PF22666">
    <property type="entry name" value="Glyco_hydro_2_N2"/>
    <property type="match status" value="1"/>
</dbReference>
<protein>
    <recommendedName>
        <fullName evidence="10">Beta-galactosidase</fullName>
    </recommendedName>
</protein>
<evidence type="ECO:0000256" key="1">
    <source>
        <dbReference type="ARBA" id="ARBA00007401"/>
    </source>
</evidence>
<evidence type="ECO:0000256" key="3">
    <source>
        <dbReference type="ARBA" id="ARBA00023295"/>
    </source>
</evidence>
<gene>
    <name evidence="8" type="ORF">GC097_01450</name>
</gene>
<dbReference type="PANTHER" id="PTHR43536:SF1">
    <property type="entry name" value="MANNOSYLGLYCOPROTEIN ENDO-BETA-MANNOSIDASE"/>
    <property type="match status" value="1"/>
</dbReference>
<feature type="domain" description="F5/8 type C" evidence="6">
    <location>
        <begin position="959"/>
        <end position="1076"/>
    </location>
</feature>
<proteinExistence type="inferred from homology"/>
<feature type="signal peptide" evidence="5">
    <location>
        <begin position="1"/>
        <end position="25"/>
    </location>
</feature>
<organism evidence="8 9">
    <name type="scientific">Paenibacillus planticolens</name>
    <dbReference type="NCBI Taxonomy" id="2654976"/>
    <lineage>
        <taxon>Bacteria</taxon>
        <taxon>Bacillati</taxon>
        <taxon>Bacillota</taxon>
        <taxon>Bacilli</taxon>
        <taxon>Bacillales</taxon>
        <taxon>Paenibacillaceae</taxon>
        <taxon>Paenibacillus</taxon>
    </lineage>
</organism>
<dbReference type="InterPro" id="IPR013783">
    <property type="entry name" value="Ig-like_fold"/>
</dbReference>
<dbReference type="PROSITE" id="PS51766">
    <property type="entry name" value="DOCKERIN"/>
    <property type="match status" value="1"/>
</dbReference>
<evidence type="ECO:0000256" key="4">
    <source>
        <dbReference type="SAM" id="MobiDB-lite"/>
    </source>
</evidence>
<dbReference type="InterPro" id="IPR043534">
    <property type="entry name" value="EBDG/EBM"/>
</dbReference>
<dbReference type="InterPro" id="IPR041351">
    <property type="entry name" value="Ig_GlcNase"/>
</dbReference>
<evidence type="ECO:0000313" key="8">
    <source>
        <dbReference type="EMBL" id="NOU98691.1"/>
    </source>
</evidence>
<evidence type="ECO:0000313" key="9">
    <source>
        <dbReference type="Proteomes" id="UP000618579"/>
    </source>
</evidence>
<dbReference type="Gene3D" id="2.60.40.680">
    <property type="match status" value="1"/>
</dbReference>
<dbReference type="CDD" id="cd08547">
    <property type="entry name" value="Type_II_cohesin"/>
    <property type="match status" value="1"/>
</dbReference>
<reference evidence="8 9" key="1">
    <citation type="submission" date="2019-10" db="EMBL/GenBank/DDBJ databases">
        <title>Description of Paenibacillus pedi sp. nov.</title>
        <authorList>
            <person name="Carlier A."/>
            <person name="Qi S."/>
        </authorList>
    </citation>
    <scope>NUCLEOTIDE SEQUENCE [LARGE SCALE GENOMIC DNA]</scope>
    <source>
        <strain evidence="8 9">LMG 31457</strain>
    </source>
</reference>
<dbReference type="InterPro" id="IPR002105">
    <property type="entry name" value="Dockerin_1_rpt"/>
</dbReference>
<evidence type="ECO:0000259" key="6">
    <source>
        <dbReference type="PROSITE" id="PS50022"/>
    </source>
</evidence>
<evidence type="ECO:0000256" key="2">
    <source>
        <dbReference type="ARBA" id="ARBA00022801"/>
    </source>
</evidence>
<accession>A0ABX1ZF24</accession>
<dbReference type="SUPFAM" id="SSF49384">
    <property type="entry name" value="Carbohydrate-binding domain"/>
    <property type="match status" value="1"/>
</dbReference>
<dbReference type="Proteomes" id="UP000618579">
    <property type="component" value="Unassembled WGS sequence"/>
</dbReference>
<feature type="compositionally biased region" description="Polar residues" evidence="4">
    <location>
        <begin position="954"/>
        <end position="965"/>
    </location>
</feature>
<dbReference type="Gene3D" id="2.60.40.10">
    <property type="entry name" value="Immunoglobulins"/>
    <property type="match status" value="3"/>
</dbReference>
<dbReference type="InterPro" id="IPR016134">
    <property type="entry name" value="Dockerin_dom"/>
</dbReference>
<dbReference type="Gene3D" id="1.10.1330.10">
    <property type="entry name" value="Dockerin domain"/>
    <property type="match status" value="1"/>
</dbReference>
<keyword evidence="5" id="KW-0732">Signal</keyword>
<dbReference type="PANTHER" id="PTHR43536">
    <property type="entry name" value="MANNOSYLGLYCOPROTEIN ENDO-BETA-MANNOSIDASE"/>
    <property type="match status" value="1"/>
</dbReference>
<dbReference type="InterPro" id="IPR017853">
    <property type="entry name" value="GH"/>
</dbReference>
<dbReference type="InterPro" id="IPR008965">
    <property type="entry name" value="CBM2/CBM3_carb-bd_dom_sf"/>
</dbReference>
<dbReference type="Gene3D" id="1.20.1270.90">
    <property type="entry name" value="AF1782-like"/>
    <property type="match status" value="2"/>
</dbReference>
<dbReference type="InterPro" id="IPR000421">
    <property type="entry name" value="FA58C"/>
</dbReference>
<dbReference type="CDD" id="cd14256">
    <property type="entry name" value="Dockerin_I"/>
    <property type="match status" value="1"/>
</dbReference>
<dbReference type="InterPro" id="IPR036156">
    <property type="entry name" value="Beta-gal/glucu_dom_sf"/>
</dbReference>
<evidence type="ECO:0000256" key="5">
    <source>
        <dbReference type="SAM" id="SignalP"/>
    </source>
</evidence>
<dbReference type="Pfam" id="PF18368">
    <property type="entry name" value="Ig_GlcNase"/>
    <property type="match status" value="1"/>
</dbReference>
<evidence type="ECO:0000259" key="7">
    <source>
        <dbReference type="PROSITE" id="PS51766"/>
    </source>
</evidence>
<dbReference type="PROSITE" id="PS50022">
    <property type="entry name" value="FA58C_3"/>
    <property type="match status" value="1"/>
</dbReference>
<dbReference type="InterPro" id="IPR008979">
    <property type="entry name" value="Galactose-bd-like_sf"/>
</dbReference>
<dbReference type="Gene3D" id="3.20.20.80">
    <property type="entry name" value="Glycosidases"/>
    <property type="match status" value="1"/>
</dbReference>
<dbReference type="Gene3D" id="2.60.120.260">
    <property type="entry name" value="Galactose-binding domain-like"/>
    <property type="match status" value="2"/>
</dbReference>
<dbReference type="SUPFAM" id="SSF49785">
    <property type="entry name" value="Galactose-binding domain-like"/>
    <property type="match status" value="2"/>
</dbReference>
<keyword evidence="3" id="KW-0326">Glycosidase</keyword>
<comment type="similarity">
    <text evidence="1">Belongs to the glycosyl hydrolase 2 family.</text>
</comment>
<dbReference type="EMBL" id="WHNZ01000007">
    <property type="protein sequence ID" value="NOU98691.1"/>
    <property type="molecule type" value="Genomic_DNA"/>
</dbReference>